<dbReference type="InterPro" id="IPR049512">
    <property type="entry name" value="DJR-like_dom"/>
</dbReference>
<evidence type="ECO:0000313" key="2">
    <source>
        <dbReference type="EMBL" id="RLU16090.1"/>
    </source>
</evidence>
<name>A0A3L8D6N8_OOCBI</name>
<feature type="domain" description="Double jelly roll-like" evidence="1">
    <location>
        <begin position="11"/>
        <end position="97"/>
    </location>
</feature>
<reference evidence="2 3" key="1">
    <citation type="journal article" date="2018" name="Genome Res.">
        <title>The genomic architecture and molecular evolution of ant odorant receptors.</title>
        <authorList>
            <person name="McKenzie S.K."/>
            <person name="Kronauer D.J.C."/>
        </authorList>
    </citation>
    <scope>NUCLEOTIDE SEQUENCE [LARGE SCALE GENOMIC DNA]</scope>
    <source>
        <strain evidence="2">Clonal line C1</strain>
    </source>
</reference>
<gene>
    <name evidence="2" type="ORF">DMN91_011848</name>
</gene>
<protein>
    <recommendedName>
        <fullName evidence="1">Double jelly roll-like domain-containing protein</fullName>
    </recommendedName>
</protein>
<comment type="caution">
    <text evidence="2">The sequence shown here is derived from an EMBL/GenBank/DDBJ whole genome shotgun (WGS) entry which is preliminary data.</text>
</comment>
<evidence type="ECO:0000313" key="3">
    <source>
        <dbReference type="Proteomes" id="UP000279307"/>
    </source>
</evidence>
<dbReference type="AlphaFoldDB" id="A0A3L8D6N8"/>
<dbReference type="Pfam" id="PF21738">
    <property type="entry name" value="DJR-like_dom"/>
    <property type="match status" value="1"/>
</dbReference>
<dbReference type="EMBL" id="QOIP01000012">
    <property type="protein sequence ID" value="RLU16090.1"/>
    <property type="molecule type" value="Genomic_DNA"/>
</dbReference>
<dbReference type="OrthoDB" id="8060624at2759"/>
<sequence length="223" mass="25566">MGFRSWDLYELDEKNVSNEDITVFNDCKLTNMKLYLNSECYPYDDMNLDFDRGRYAILYEMYSRFRKAYYGNDCDETLLTTINFLIRGPFVVIEIVCDRTSQLRAQPWTSQGHLRNDCPKLKRKEQQGCTSQPTAAGAVSTVQAAQDPSNTIALVRESDKTYVDDVLFGGDDLPSVRQMRDQLVSLLRRGGFELRKWASNSRNLLSDIDPANHGLACTKTLDR</sequence>
<evidence type="ECO:0000259" key="1">
    <source>
        <dbReference type="Pfam" id="PF21738"/>
    </source>
</evidence>
<organism evidence="2 3">
    <name type="scientific">Ooceraea biroi</name>
    <name type="common">Clonal raider ant</name>
    <name type="synonym">Cerapachys biroi</name>
    <dbReference type="NCBI Taxonomy" id="2015173"/>
    <lineage>
        <taxon>Eukaryota</taxon>
        <taxon>Metazoa</taxon>
        <taxon>Ecdysozoa</taxon>
        <taxon>Arthropoda</taxon>
        <taxon>Hexapoda</taxon>
        <taxon>Insecta</taxon>
        <taxon>Pterygota</taxon>
        <taxon>Neoptera</taxon>
        <taxon>Endopterygota</taxon>
        <taxon>Hymenoptera</taxon>
        <taxon>Apocrita</taxon>
        <taxon>Aculeata</taxon>
        <taxon>Formicoidea</taxon>
        <taxon>Formicidae</taxon>
        <taxon>Dorylinae</taxon>
        <taxon>Ooceraea</taxon>
    </lineage>
</organism>
<proteinExistence type="predicted"/>
<accession>A0A3L8D6N8</accession>
<dbReference type="Proteomes" id="UP000279307">
    <property type="component" value="Chromosome 12"/>
</dbReference>